<dbReference type="PANTHER" id="PTHR20883">
    <property type="entry name" value="PHYTANOYL-COA DIOXYGENASE DOMAIN CONTAINING 1"/>
    <property type="match status" value="1"/>
</dbReference>
<keyword evidence="3" id="KW-1185">Reference proteome</keyword>
<name>A0A8S4NCX1_OWEFU</name>
<dbReference type="Pfam" id="PF05721">
    <property type="entry name" value="PhyH"/>
    <property type="match status" value="1"/>
</dbReference>
<dbReference type="OrthoDB" id="445007at2759"/>
<comment type="cofactor">
    <cofactor evidence="1">
        <name>Fe cation</name>
        <dbReference type="ChEBI" id="CHEBI:24875"/>
    </cofactor>
</comment>
<dbReference type="PANTHER" id="PTHR20883:SF49">
    <property type="entry name" value="PHYTANOYL-COA DIOXYGENASE"/>
    <property type="match status" value="1"/>
</dbReference>
<sequence length="303" mass="35184">MKYTTNNIIYNNLQTESKDKLIYTFAKHNAMPPLVSQEQREHFDKDGVVFLKGVFDIKWMDIIARGIDKNKADMSQYGESIQAHPGDPGRYFNDYLNWKRIPEYNDYVLNSVAKDIAGELLNSNYVSYYYEHVLTKDAGAQKVTPWHMDQSYFPIDGDKCCSIWMPIDPVPEATTLRFVKGSHKFGKWFNPRKFETAENYVRVKDDEKEWEDLPDIDANLDGYEVLKWACEPGDCIVFHFKALHGAPGNTLATPRRVISTRWCGDDCYIADRPWVPSPPETFGLKNGDPLTKNEEWFPTLWRK</sequence>
<evidence type="ECO:0000256" key="1">
    <source>
        <dbReference type="ARBA" id="ARBA00001962"/>
    </source>
</evidence>
<gene>
    <name evidence="2" type="ORF">OFUS_LOCUS5540</name>
</gene>
<dbReference type="Gene3D" id="2.60.120.620">
    <property type="entry name" value="q2cbj1_9rhob like domain"/>
    <property type="match status" value="1"/>
</dbReference>
<protein>
    <recommendedName>
        <fullName evidence="4">Phytanoyl-CoA dioxygenase</fullName>
    </recommendedName>
</protein>
<evidence type="ECO:0008006" key="4">
    <source>
        <dbReference type="Google" id="ProtNLM"/>
    </source>
</evidence>
<evidence type="ECO:0000313" key="2">
    <source>
        <dbReference type="EMBL" id="CAH1778649.1"/>
    </source>
</evidence>
<proteinExistence type="predicted"/>
<dbReference type="SUPFAM" id="SSF51197">
    <property type="entry name" value="Clavaminate synthase-like"/>
    <property type="match status" value="1"/>
</dbReference>
<organism evidence="2 3">
    <name type="scientific">Owenia fusiformis</name>
    <name type="common">Polychaete worm</name>
    <dbReference type="NCBI Taxonomy" id="6347"/>
    <lineage>
        <taxon>Eukaryota</taxon>
        <taxon>Metazoa</taxon>
        <taxon>Spiralia</taxon>
        <taxon>Lophotrochozoa</taxon>
        <taxon>Annelida</taxon>
        <taxon>Polychaeta</taxon>
        <taxon>Sedentaria</taxon>
        <taxon>Canalipalpata</taxon>
        <taxon>Sabellida</taxon>
        <taxon>Oweniida</taxon>
        <taxon>Oweniidae</taxon>
        <taxon>Owenia</taxon>
    </lineage>
</organism>
<comment type="caution">
    <text evidence="2">The sequence shown here is derived from an EMBL/GenBank/DDBJ whole genome shotgun (WGS) entry which is preliminary data.</text>
</comment>
<dbReference type="InterPro" id="IPR008775">
    <property type="entry name" value="Phytyl_CoA_dOase-like"/>
</dbReference>
<dbReference type="EMBL" id="CAIIXF020000003">
    <property type="protein sequence ID" value="CAH1778649.1"/>
    <property type="molecule type" value="Genomic_DNA"/>
</dbReference>
<reference evidence="2" key="1">
    <citation type="submission" date="2022-03" db="EMBL/GenBank/DDBJ databases">
        <authorList>
            <person name="Martin C."/>
        </authorList>
    </citation>
    <scope>NUCLEOTIDE SEQUENCE</scope>
</reference>
<evidence type="ECO:0000313" key="3">
    <source>
        <dbReference type="Proteomes" id="UP000749559"/>
    </source>
</evidence>
<dbReference type="Proteomes" id="UP000749559">
    <property type="component" value="Unassembled WGS sequence"/>
</dbReference>
<accession>A0A8S4NCX1</accession>
<dbReference type="AlphaFoldDB" id="A0A8S4NCX1"/>